<proteinExistence type="inferred from homology"/>
<evidence type="ECO:0000256" key="3">
    <source>
        <dbReference type="ARBA" id="ARBA00005174"/>
    </source>
</evidence>
<evidence type="ECO:0000256" key="11">
    <source>
        <dbReference type="ARBA" id="ARBA00038345"/>
    </source>
</evidence>
<evidence type="ECO:0000256" key="7">
    <source>
        <dbReference type="ARBA" id="ARBA00022741"/>
    </source>
</evidence>
<dbReference type="FunFam" id="3.90.600.10:FF:000001">
    <property type="entry name" value="Trifunctional purine biosynthetic protein adenosine-3"/>
    <property type="match status" value="1"/>
</dbReference>
<evidence type="ECO:0000256" key="10">
    <source>
        <dbReference type="ARBA" id="ARBA00023211"/>
    </source>
</evidence>
<evidence type="ECO:0000256" key="14">
    <source>
        <dbReference type="HAMAP-Rule" id="MF_00138"/>
    </source>
</evidence>
<evidence type="ECO:0000256" key="13">
    <source>
        <dbReference type="ARBA" id="ARBA00042864"/>
    </source>
</evidence>
<dbReference type="Gene3D" id="3.30.1490.20">
    <property type="entry name" value="ATP-grasp fold, A domain"/>
    <property type="match status" value="1"/>
</dbReference>
<dbReference type="HAMAP" id="MF_00138">
    <property type="entry name" value="GARS"/>
    <property type="match status" value="1"/>
</dbReference>
<dbReference type="Pfam" id="PF01071">
    <property type="entry name" value="GARS_A"/>
    <property type="match status" value="1"/>
</dbReference>
<accession>A0A1F6Y7U6</accession>
<dbReference type="InterPro" id="IPR000115">
    <property type="entry name" value="PRibGlycinamide_synth"/>
</dbReference>
<sequence>MVGAGGGREHALGWKIAQSPRAGKLFFARGNAGTSQIGTNLDIRETDIPELLEFATKEHIDLTLVVSDEPLASGVVDAFTLAGLRVWGPTKAAAELEWSKAYAKDFMKRHNIPTAHHAVFNNFEKARNYIEKGKFPIVVKASGLALGKGVTIAQTKEEATEALRKIMIDKIFGASGNEVVIEEFLEGIEISIHALSDGKNYKIFPASQDHKRIFDGNVGPNTGGMGVIAPLPFVDDALMAKIEREIIAPTIKGMRSEGREFVGCLYPGIMLTAEGPKVFEFNTRFGDPEAQTYMRLMENDLLDAIDACIDGTLEDQKIEWQGGFACNIALASGGYPSNYEKGKKIMGIEEAESDPDIVIFHAGTKIDNKGELATNGGRVLGVSTVGNNLQEALDKAYQAIQKISFEGMQFRKDIGKAALEMIK</sequence>
<dbReference type="GO" id="GO:0004637">
    <property type="term" value="F:phosphoribosylamine-glycine ligase activity"/>
    <property type="evidence" value="ECO:0007669"/>
    <property type="project" value="UniProtKB-UniRule"/>
</dbReference>
<comment type="cofactor">
    <cofactor evidence="2">
        <name>Mg(2+)</name>
        <dbReference type="ChEBI" id="CHEBI:18420"/>
    </cofactor>
</comment>
<dbReference type="PANTHER" id="PTHR43472">
    <property type="entry name" value="PHOSPHORIBOSYLAMINE--GLYCINE LIGASE"/>
    <property type="match status" value="1"/>
</dbReference>
<dbReference type="PANTHER" id="PTHR43472:SF1">
    <property type="entry name" value="PHOSPHORIBOSYLAMINE--GLYCINE LIGASE, CHLOROPLASTIC"/>
    <property type="match status" value="1"/>
</dbReference>
<dbReference type="InterPro" id="IPR013815">
    <property type="entry name" value="ATP_grasp_subdomain_1"/>
</dbReference>
<keyword evidence="8 14" id="KW-0658">Purine biosynthesis</keyword>
<dbReference type="InterPro" id="IPR037123">
    <property type="entry name" value="PRibGlycinamide_synth_C_sf"/>
</dbReference>
<evidence type="ECO:0000256" key="4">
    <source>
        <dbReference type="ARBA" id="ARBA00013255"/>
    </source>
</evidence>
<dbReference type="SUPFAM" id="SSF56059">
    <property type="entry name" value="Glutathione synthetase ATP-binding domain-like"/>
    <property type="match status" value="1"/>
</dbReference>
<dbReference type="FunFam" id="3.30.470.20:FF:000018">
    <property type="entry name" value="Trifunctional purine biosynthetic protein adenosine-3"/>
    <property type="match status" value="1"/>
</dbReference>
<dbReference type="GO" id="GO:0005524">
    <property type="term" value="F:ATP binding"/>
    <property type="evidence" value="ECO:0007669"/>
    <property type="project" value="UniProtKB-UniRule"/>
</dbReference>
<dbReference type="NCBIfam" id="TIGR00877">
    <property type="entry name" value="purD"/>
    <property type="match status" value="1"/>
</dbReference>
<dbReference type="Gene3D" id="3.90.600.10">
    <property type="entry name" value="Phosphoribosylglycinamide synthetase, C-terminal domain"/>
    <property type="match status" value="1"/>
</dbReference>
<dbReference type="GO" id="GO:0009113">
    <property type="term" value="P:purine nucleobase biosynthetic process"/>
    <property type="evidence" value="ECO:0007669"/>
    <property type="project" value="InterPro"/>
</dbReference>
<dbReference type="InterPro" id="IPR020560">
    <property type="entry name" value="PRibGlycinamide_synth_C-dom"/>
</dbReference>
<evidence type="ECO:0000256" key="15">
    <source>
        <dbReference type="PROSITE-ProRule" id="PRU00409"/>
    </source>
</evidence>
<keyword evidence="7 15" id="KW-0547">Nucleotide-binding</keyword>
<dbReference type="PROSITE" id="PS00184">
    <property type="entry name" value="GARS"/>
    <property type="match status" value="1"/>
</dbReference>
<dbReference type="PROSITE" id="PS50975">
    <property type="entry name" value="ATP_GRASP"/>
    <property type="match status" value="1"/>
</dbReference>
<dbReference type="SMART" id="SM01209">
    <property type="entry name" value="GARS_A"/>
    <property type="match status" value="1"/>
</dbReference>
<evidence type="ECO:0000256" key="1">
    <source>
        <dbReference type="ARBA" id="ARBA00001936"/>
    </source>
</evidence>
<keyword evidence="5 14" id="KW-0436">Ligase</keyword>
<keyword evidence="10" id="KW-0464">Manganese</keyword>
<dbReference type="GO" id="GO:0006189">
    <property type="term" value="P:'de novo' IMP biosynthetic process"/>
    <property type="evidence" value="ECO:0007669"/>
    <property type="project" value="UniProtKB-UniRule"/>
</dbReference>
<dbReference type="InterPro" id="IPR011054">
    <property type="entry name" value="Rudment_hybrid_motif"/>
</dbReference>
<evidence type="ECO:0000313" key="18">
    <source>
        <dbReference type="Proteomes" id="UP000178645"/>
    </source>
</evidence>
<dbReference type="SUPFAM" id="SSF51246">
    <property type="entry name" value="Rudiment single hybrid motif"/>
    <property type="match status" value="1"/>
</dbReference>
<organism evidence="17 18">
    <name type="scientific">Candidatus Nomurabacteria bacterium RIFCSPLOWO2_12_FULL_44_11</name>
    <dbReference type="NCBI Taxonomy" id="1801796"/>
    <lineage>
        <taxon>Bacteria</taxon>
        <taxon>Candidatus Nomuraibacteriota</taxon>
    </lineage>
</organism>
<name>A0A1F6Y7U6_9BACT</name>
<dbReference type="Gene3D" id="3.40.50.20">
    <property type="match status" value="1"/>
</dbReference>
<protein>
    <recommendedName>
        <fullName evidence="4 14">Phosphoribosylamine--glycine ligase</fullName>
        <ecNumber evidence="4 14">6.3.4.13</ecNumber>
    </recommendedName>
    <alternativeName>
        <fullName evidence="14">GARS</fullName>
    </alternativeName>
    <alternativeName>
        <fullName evidence="12 14">Glycinamide ribonucleotide synthetase</fullName>
    </alternativeName>
    <alternativeName>
        <fullName evidence="13 14">Phosphoribosylglycinamide synthetase</fullName>
    </alternativeName>
</protein>
<gene>
    <name evidence="14" type="primary">purD</name>
    <name evidence="17" type="ORF">A3G53_03305</name>
</gene>
<evidence type="ECO:0000256" key="2">
    <source>
        <dbReference type="ARBA" id="ARBA00001946"/>
    </source>
</evidence>
<dbReference type="Proteomes" id="UP000178645">
    <property type="component" value="Unassembled WGS sequence"/>
</dbReference>
<dbReference type="GO" id="GO:0046872">
    <property type="term" value="F:metal ion binding"/>
    <property type="evidence" value="ECO:0007669"/>
    <property type="project" value="UniProtKB-KW"/>
</dbReference>
<evidence type="ECO:0000256" key="12">
    <source>
        <dbReference type="ARBA" id="ARBA00042242"/>
    </source>
</evidence>
<evidence type="ECO:0000313" key="17">
    <source>
        <dbReference type="EMBL" id="OGJ02451.1"/>
    </source>
</evidence>
<dbReference type="SMART" id="SM01210">
    <property type="entry name" value="GARS_C"/>
    <property type="match status" value="1"/>
</dbReference>
<evidence type="ECO:0000256" key="6">
    <source>
        <dbReference type="ARBA" id="ARBA00022723"/>
    </source>
</evidence>
<comment type="cofactor">
    <cofactor evidence="1">
        <name>Mn(2+)</name>
        <dbReference type="ChEBI" id="CHEBI:29035"/>
    </cofactor>
</comment>
<evidence type="ECO:0000256" key="8">
    <source>
        <dbReference type="ARBA" id="ARBA00022755"/>
    </source>
</evidence>
<comment type="catalytic activity">
    <reaction evidence="14">
        <text>5-phospho-beta-D-ribosylamine + glycine + ATP = N(1)-(5-phospho-beta-D-ribosyl)glycinamide + ADP + phosphate + H(+)</text>
        <dbReference type="Rhea" id="RHEA:17453"/>
        <dbReference type="ChEBI" id="CHEBI:15378"/>
        <dbReference type="ChEBI" id="CHEBI:30616"/>
        <dbReference type="ChEBI" id="CHEBI:43474"/>
        <dbReference type="ChEBI" id="CHEBI:57305"/>
        <dbReference type="ChEBI" id="CHEBI:58681"/>
        <dbReference type="ChEBI" id="CHEBI:143788"/>
        <dbReference type="ChEBI" id="CHEBI:456216"/>
        <dbReference type="EC" id="6.3.4.13"/>
    </reaction>
</comment>
<feature type="domain" description="ATP-grasp" evidence="16">
    <location>
        <begin position="104"/>
        <end position="310"/>
    </location>
</feature>
<dbReference type="InterPro" id="IPR020562">
    <property type="entry name" value="PRibGlycinamide_synth_N"/>
</dbReference>
<dbReference type="EMBL" id="MFVU01000002">
    <property type="protein sequence ID" value="OGJ02451.1"/>
    <property type="molecule type" value="Genomic_DNA"/>
</dbReference>
<dbReference type="InterPro" id="IPR011761">
    <property type="entry name" value="ATP-grasp"/>
</dbReference>
<dbReference type="Pfam" id="PF02843">
    <property type="entry name" value="GARS_C"/>
    <property type="match status" value="1"/>
</dbReference>
<dbReference type="InterPro" id="IPR020559">
    <property type="entry name" value="PRibGlycinamide_synth_CS"/>
</dbReference>
<comment type="similarity">
    <text evidence="11 14">Belongs to the GARS family.</text>
</comment>
<comment type="pathway">
    <text evidence="3 14">Purine metabolism; IMP biosynthesis via de novo pathway; N(1)-(5-phospho-D-ribosyl)glycinamide from 5-phospho-alpha-D-ribose 1-diphosphate: step 2/2.</text>
</comment>
<evidence type="ECO:0000259" key="16">
    <source>
        <dbReference type="PROSITE" id="PS50975"/>
    </source>
</evidence>
<keyword evidence="6" id="KW-0479">Metal-binding</keyword>
<dbReference type="InterPro" id="IPR016185">
    <property type="entry name" value="PreATP-grasp_dom_sf"/>
</dbReference>
<dbReference type="Gene3D" id="3.30.470.20">
    <property type="entry name" value="ATP-grasp fold, B domain"/>
    <property type="match status" value="1"/>
</dbReference>
<reference evidence="17 18" key="1">
    <citation type="journal article" date="2016" name="Nat. Commun.">
        <title>Thousands of microbial genomes shed light on interconnected biogeochemical processes in an aquifer system.</title>
        <authorList>
            <person name="Anantharaman K."/>
            <person name="Brown C.T."/>
            <person name="Hug L.A."/>
            <person name="Sharon I."/>
            <person name="Castelle C.J."/>
            <person name="Probst A.J."/>
            <person name="Thomas B.C."/>
            <person name="Singh A."/>
            <person name="Wilkins M.J."/>
            <person name="Karaoz U."/>
            <person name="Brodie E.L."/>
            <person name="Williams K.H."/>
            <person name="Hubbard S.S."/>
            <person name="Banfield J.F."/>
        </authorList>
    </citation>
    <scope>NUCLEOTIDE SEQUENCE [LARGE SCALE GENOMIC DNA]</scope>
</reference>
<dbReference type="UniPathway" id="UPA00074">
    <property type="reaction ID" value="UER00125"/>
</dbReference>
<dbReference type="Pfam" id="PF02844">
    <property type="entry name" value="GARS_N"/>
    <property type="match status" value="1"/>
</dbReference>
<dbReference type="FunFam" id="3.30.1490.20:FF:000006">
    <property type="entry name" value="phosphoribosylamine--glycine ligase, chloroplastic-like"/>
    <property type="match status" value="1"/>
</dbReference>
<dbReference type="AlphaFoldDB" id="A0A1F6Y7U6"/>
<keyword evidence="9 15" id="KW-0067">ATP-binding</keyword>
<dbReference type="SUPFAM" id="SSF52440">
    <property type="entry name" value="PreATP-grasp domain"/>
    <property type="match status" value="1"/>
</dbReference>
<evidence type="ECO:0000256" key="9">
    <source>
        <dbReference type="ARBA" id="ARBA00022840"/>
    </source>
</evidence>
<dbReference type="EC" id="6.3.4.13" evidence="4 14"/>
<dbReference type="InterPro" id="IPR020561">
    <property type="entry name" value="PRibGlycinamid_synth_ATP-grasp"/>
</dbReference>
<evidence type="ECO:0000256" key="5">
    <source>
        <dbReference type="ARBA" id="ARBA00022598"/>
    </source>
</evidence>
<comment type="caution">
    <text evidence="17">The sequence shown here is derived from an EMBL/GenBank/DDBJ whole genome shotgun (WGS) entry which is preliminary data.</text>
</comment>